<name>A0A0K0F4J9_STRVS</name>
<accession>A0A0K0F4J9</accession>
<proteinExistence type="predicted"/>
<protein>
    <submittedName>
        <fullName evidence="3">Alpha/beta hydrolase fold-3 domain-containing protein</fullName>
    </submittedName>
</protein>
<dbReference type="STRING" id="75913.A0A0K0F4J9"/>
<dbReference type="AlphaFoldDB" id="A0A0K0F4J9"/>
<evidence type="ECO:0000259" key="1">
    <source>
        <dbReference type="Pfam" id="PF07859"/>
    </source>
</evidence>
<dbReference type="GO" id="GO:0004771">
    <property type="term" value="F:sterol ester esterase activity"/>
    <property type="evidence" value="ECO:0007669"/>
    <property type="project" value="TreeGrafter"/>
</dbReference>
<dbReference type="GO" id="GO:0004806">
    <property type="term" value="F:triacylglycerol lipase activity"/>
    <property type="evidence" value="ECO:0007669"/>
    <property type="project" value="TreeGrafter"/>
</dbReference>
<feature type="domain" description="Alpha/beta hydrolase fold-3" evidence="1">
    <location>
        <begin position="102"/>
        <end position="249"/>
    </location>
</feature>
<dbReference type="WBParaSite" id="SVE_0373700.1">
    <property type="protein sequence ID" value="SVE_0373700.1"/>
    <property type="gene ID" value="SVE_0373700"/>
</dbReference>
<keyword evidence="2" id="KW-1185">Reference proteome</keyword>
<evidence type="ECO:0000313" key="3">
    <source>
        <dbReference type="WBParaSite" id="SVE_0373700.1"/>
    </source>
</evidence>
<sequence length="402" mass="46688">MLNLLNCSRLSIFRSVNLPEDVADREKIRKYEMLVRIAYEYPAKLLEPIFNFSINYKILRFISIFGKVKSKENFNNIQISNDKIGNVNCRIYQKKERSENAVLYIHGGGFVALRPEYFDITCLELAEKSNSIVFSIDYSLSPEAPLNTALDECFTVIETLYETSYKMHNFNRNKIIIFGESAGGNLAAALAVRLIKKNKKNYFCKQILVNPLLSYLNYSSPSHQIYRNYFNGSSFLSPRFKTLMLMYYANIKLTENEICKIMDNCHVPKEVKSLKYLSIDNLPDEWRNNIGNNNNNNMEIYDDNEDVDIKLVEKLKIIVTNPEISPILSDEKDLAQLPSSMIVTCGIDILRDEGYLYKKRLEMAGVPTTWKHYNNTIHGIISMWDFDMRKTVMDNIFDFIKN</sequence>
<dbReference type="PANTHER" id="PTHR23025">
    <property type="entry name" value="TRIACYLGLYCEROL LIPASE"/>
    <property type="match status" value="1"/>
</dbReference>
<dbReference type="PANTHER" id="PTHR23025:SF4">
    <property type="entry name" value="ALPHA_BETA HYDROLASE FOLD-3 DOMAIN-CONTAINING PROTEIN"/>
    <property type="match status" value="1"/>
</dbReference>
<feature type="domain" description="Alpha/beta hydrolase fold-3" evidence="1">
    <location>
        <begin position="319"/>
        <end position="381"/>
    </location>
</feature>
<dbReference type="Gene3D" id="3.40.50.1820">
    <property type="entry name" value="alpha/beta hydrolase"/>
    <property type="match status" value="1"/>
</dbReference>
<reference evidence="3" key="2">
    <citation type="submission" date="2015-08" db="UniProtKB">
        <authorList>
            <consortium name="WormBaseParasite"/>
        </authorList>
    </citation>
    <scope>IDENTIFICATION</scope>
</reference>
<reference evidence="2" key="1">
    <citation type="submission" date="2014-07" db="EMBL/GenBank/DDBJ databases">
        <authorList>
            <person name="Martin A.A"/>
            <person name="De Silva N."/>
        </authorList>
    </citation>
    <scope>NUCLEOTIDE SEQUENCE</scope>
</reference>
<dbReference type="Pfam" id="PF07859">
    <property type="entry name" value="Abhydrolase_3"/>
    <property type="match status" value="2"/>
</dbReference>
<dbReference type="InterPro" id="IPR029058">
    <property type="entry name" value="AB_hydrolase_fold"/>
</dbReference>
<evidence type="ECO:0000313" key="2">
    <source>
        <dbReference type="Proteomes" id="UP000035680"/>
    </source>
</evidence>
<dbReference type="InterPro" id="IPR013094">
    <property type="entry name" value="AB_hydrolase_3"/>
</dbReference>
<dbReference type="Proteomes" id="UP000035680">
    <property type="component" value="Unassembled WGS sequence"/>
</dbReference>
<dbReference type="GO" id="GO:0005829">
    <property type="term" value="C:cytosol"/>
    <property type="evidence" value="ECO:0007669"/>
    <property type="project" value="TreeGrafter"/>
</dbReference>
<organism evidence="2 3">
    <name type="scientific">Strongyloides venezuelensis</name>
    <name type="common">Threadworm</name>
    <dbReference type="NCBI Taxonomy" id="75913"/>
    <lineage>
        <taxon>Eukaryota</taxon>
        <taxon>Metazoa</taxon>
        <taxon>Ecdysozoa</taxon>
        <taxon>Nematoda</taxon>
        <taxon>Chromadorea</taxon>
        <taxon>Rhabditida</taxon>
        <taxon>Tylenchina</taxon>
        <taxon>Panagrolaimomorpha</taxon>
        <taxon>Strongyloidoidea</taxon>
        <taxon>Strongyloididae</taxon>
        <taxon>Strongyloides</taxon>
    </lineage>
</organism>
<dbReference type="SUPFAM" id="SSF53474">
    <property type="entry name" value="alpha/beta-Hydrolases"/>
    <property type="match status" value="1"/>
</dbReference>
<dbReference type="GO" id="GO:0019433">
    <property type="term" value="P:triglyceride catabolic process"/>
    <property type="evidence" value="ECO:0007669"/>
    <property type="project" value="TreeGrafter"/>
</dbReference>